<evidence type="ECO:0000256" key="6">
    <source>
        <dbReference type="ARBA" id="ARBA00022842"/>
    </source>
</evidence>
<reference evidence="13" key="1">
    <citation type="journal article" date="2019" name="Int. J. Syst. Evol. Microbiol.">
        <title>The Global Catalogue of Microorganisms (GCM) 10K type strain sequencing project: providing services to taxonomists for standard genome sequencing and annotation.</title>
        <authorList>
            <consortium name="The Broad Institute Genomics Platform"/>
            <consortium name="The Broad Institute Genome Sequencing Center for Infectious Disease"/>
            <person name="Wu L."/>
            <person name="Ma J."/>
        </authorList>
    </citation>
    <scope>NUCLEOTIDE SEQUENCE [LARGE SCALE GENOMIC DNA]</scope>
    <source>
        <strain evidence="13">JCM 18283</strain>
    </source>
</reference>
<dbReference type="PIRSF" id="PIRSF018427">
    <property type="entry name" value="Isopntndiph_ism"/>
    <property type="match status" value="1"/>
</dbReference>
<dbReference type="InterPro" id="IPR011876">
    <property type="entry name" value="IsopentenylPP_isomerase_typ1"/>
</dbReference>
<dbReference type="InterPro" id="IPR000086">
    <property type="entry name" value="NUDIX_hydrolase_dom"/>
</dbReference>
<evidence type="ECO:0000313" key="12">
    <source>
        <dbReference type="EMBL" id="GAA4903949.1"/>
    </source>
</evidence>
<evidence type="ECO:0000256" key="3">
    <source>
        <dbReference type="ARBA" id="ARBA00012057"/>
    </source>
</evidence>
<evidence type="ECO:0000256" key="1">
    <source>
        <dbReference type="ARBA" id="ARBA00004826"/>
    </source>
</evidence>
<feature type="domain" description="Nudix hydrolase" evidence="11">
    <location>
        <begin position="27"/>
        <end position="159"/>
    </location>
</feature>
<gene>
    <name evidence="12" type="primary">idi</name>
    <name evidence="12" type="ORF">GCM10023313_03140</name>
</gene>
<dbReference type="NCBIfam" id="NF002995">
    <property type="entry name" value="PRK03759.1"/>
    <property type="match status" value="1"/>
</dbReference>
<dbReference type="Proteomes" id="UP001501436">
    <property type="component" value="Unassembled WGS sequence"/>
</dbReference>
<comment type="caution">
    <text evidence="12">The sequence shown here is derived from an EMBL/GenBank/DDBJ whole genome shotgun (WGS) entry which is preliminary data.</text>
</comment>
<evidence type="ECO:0000256" key="4">
    <source>
        <dbReference type="ARBA" id="ARBA00022490"/>
    </source>
</evidence>
<dbReference type="SUPFAM" id="SSF55811">
    <property type="entry name" value="Nudix"/>
    <property type="match status" value="1"/>
</dbReference>
<keyword evidence="4" id="KW-0963">Cytoplasm</keyword>
<dbReference type="CDD" id="cd02885">
    <property type="entry name" value="NUDIX_IPP_Isomerase"/>
    <property type="match status" value="1"/>
</dbReference>
<accession>A0ABP9FJF3</accession>
<evidence type="ECO:0000256" key="7">
    <source>
        <dbReference type="ARBA" id="ARBA00023211"/>
    </source>
</evidence>
<evidence type="ECO:0000256" key="8">
    <source>
        <dbReference type="ARBA" id="ARBA00023229"/>
    </source>
</evidence>
<dbReference type="HAMAP" id="MF_00202">
    <property type="entry name" value="Idi"/>
    <property type="match status" value="1"/>
</dbReference>
<keyword evidence="8" id="KW-0414">Isoprene biosynthesis</keyword>
<keyword evidence="5" id="KW-0479">Metal-binding</keyword>
<keyword evidence="9" id="KW-0413">Isomerase</keyword>
<proteinExistence type="inferred from homology"/>
<dbReference type="InterPro" id="IPR015797">
    <property type="entry name" value="NUDIX_hydrolase-like_dom_sf"/>
</dbReference>
<dbReference type="PANTHER" id="PTHR10885">
    <property type="entry name" value="ISOPENTENYL-DIPHOSPHATE DELTA-ISOMERASE"/>
    <property type="match status" value="1"/>
</dbReference>
<evidence type="ECO:0000313" key="13">
    <source>
        <dbReference type="Proteomes" id="UP001501436"/>
    </source>
</evidence>
<organism evidence="12 13">
    <name type="scientific">Mucilaginibacter defluvii</name>
    <dbReference type="NCBI Taxonomy" id="1196019"/>
    <lineage>
        <taxon>Bacteria</taxon>
        <taxon>Pseudomonadati</taxon>
        <taxon>Bacteroidota</taxon>
        <taxon>Sphingobacteriia</taxon>
        <taxon>Sphingobacteriales</taxon>
        <taxon>Sphingobacteriaceae</taxon>
        <taxon>Mucilaginibacter</taxon>
    </lineage>
</organism>
<name>A0ABP9FJF3_9SPHI</name>
<dbReference type="Pfam" id="PF00293">
    <property type="entry name" value="NUDIX"/>
    <property type="match status" value="1"/>
</dbReference>
<dbReference type="EC" id="5.3.3.2" evidence="3 10"/>
<evidence type="ECO:0000256" key="2">
    <source>
        <dbReference type="ARBA" id="ARBA00007579"/>
    </source>
</evidence>
<evidence type="ECO:0000256" key="9">
    <source>
        <dbReference type="ARBA" id="ARBA00023235"/>
    </source>
</evidence>
<evidence type="ECO:0000256" key="10">
    <source>
        <dbReference type="NCBIfam" id="TIGR02150"/>
    </source>
</evidence>
<comment type="pathway">
    <text evidence="1">Isoprenoid biosynthesis; dimethylallyl diphosphate biosynthesis; dimethylallyl diphosphate from isopentenyl diphosphate: step 1/1.</text>
</comment>
<comment type="similarity">
    <text evidence="2">Belongs to the IPP isomerase type 1 family.</text>
</comment>
<protein>
    <recommendedName>
        <fullName evidence="3 10">Isopentenyl-diphosphate delta-isomerase</fullName>
        <ecNumber evidence="3 10">5.3.3.2</ecNumber>
    </recommendedName>
</protein>
<dbReference type="PROSITE" id="PS51462">
    <property type="entry name" value="NUDIX"/>
    <property type="match status" value="1"/>
</dbReference>
<dbReference type="EMBL" id="BAABJI010000001">
    <property type="protein sequence ID" value="GAA4903949.1"/>
    <property type="molecule type" value="Genomic_DNA"/>
</dbReference>
<dbReference type="Gene3D" id="3.90.79.10">
    <property type="entry name" value="Nucleoside Triphosphate Pyrophosphohydrolase"/>
    <property type="match status" value="1"/>
</dbReference>
<evidence type="ECO:0000259" key="11">
    <source>
        <dbReference type="PROSITE" id="PS51462"/>
    </source>
</evidence>
<dbReference type="PANTHER" id="PTHR10885:SF0">
    <property type="entry name" value="ISOPENTENYL-DIPHOSPHATE DELTA-ISOMERASE"/>
    <property type="match status" value="1"/>
</dbReference>
<evidence type="ECO:0000256" key="5">
    <source>
        <dbReference type="ARBA" id="ARBA00022723"/>
    </source>
</evidence>
<keyword evidence="13" id="KW-1185">Reference proteome</keyword>
<dbReference type="NCBIfam" id="TIGR02150">
    <property type="entry name" value="IPP_isom_1"/>
    <property type="match status" value="1"/>
</dbReference>
<sequence length="175" mass="20096">MEKVILVDSNDNPIGTMEKMEAHYKGVLHRAFSIILLNNRGELLLQKRAAGKYHSAGLWTNTCCSHPRPGESNMDAAQRRLQEEMGITCELTEAFSFTYKADLGEGLFEHEFDHVFTGTYSCKPEVNPDEVADWLYMAPEMIARDLKEHPEEYTYWFKILYEELCARGYLSMAVS</sequence>
<keyword evidence="7" id="KW-0464">Manganese</keyword>
<keyword evidence="6" id="KW-0460">Magnesium</keyword>
<dbReference type="RefSeq" id="WP_345329138.1">
    <property type="nucleotide sequence ID" value="NZ_BAABJI010000001.1"/>
</dbReference>
<dbReference type="InterPro" id="IPR056375">
    <property type="entry name" value="Idi_bact"/>
</dbReference>